<accession>A0A9P0CUU3</accession>
<dbReference type="OrthoDB" id="6767270at2759"/>
<dbReference type="EMBL" id="OV651829">
    <property type="protein sequence ID" value="CAH1104651.1"/>
    <property type="molecule type" value="Genomic_DNA"/>
</dbReference>
<evidence type="ECO:0000259" key="1">
    <source>
        <dbReference type="Pfam" id="PF13358"/>
    </source>
</evidence>
<feature type="domain" description="Tc1-like transposase DDE" evidence="1">
    <location>
        <begin position="65"/>
        <end position="114"/>
    </location>
</feature>
<dbReference type="GO" id="GO:0003676">
    <property type="term" value="F:nucleic acid binding"/>
    <property type="evidence" value="ECO:0007669"/>
    <property type="project" value="InterPro"/>
</dbReference>
<keyword evidence="3" id="KW-1185">Reference proteome</keyword>
<protein>
    <recommendedName>
        <fullName evidence="1">Tc1-like transposase DDE domain-containing protein</fullName>
    </recommendedName>
</protein>
<dbReference type="InterPro" id="IPR038717">
    <property type="entry name" value="Tc1-like_DDE_dom"/>
</dbReference>
<reference evidence="2" key="1">
    <citation type="submission" date="2022-01" db="EMBL/GenBank/DDBJ databases">
        <authorList>
            <person name="King R."/>
        </authorList>
    </citation>
    <scope>NUCLEOTIDE SEQUENCE</scope>
</reference>
<proteinExistence type="predicted"/>
<dbReference type="Gene3D" id="3.30.420.10">
    <property type="entry name" value="Ribonuclease H-like superfamily/Ribonuclease H"/>
    <property type="match status" value="1"/>
</dbReference>
<dbReference type="InterPro" id="IPR036397">
    <property type="entry name" value="RNaseH_sf"/>
</dbReference>
<dbReference type="Proteomes" id="UP001153636">
    <property type="component" value="Chromosome 17"/>
</dbReference>
<sequence length="133" mass="15866">MIKRKVNTQSSTNSVITCDSYHNVQTNRTPNFNSLKNDMIEWLTKYNIPFNPTSLKPEFYEMIKSHKDRHVIYAFNELGREYAHTALRLPPYHPDLNPIEVFWATVKNNVSQRNVTFKLEDEFNKIVMEEWKK</sequence>
<gene>
    <name evidence="2" type="ORF">PSYICH_LOCUS5502</name>
</gene>
<dbReference type="PANTHER" id="PTHR33939">
    <property type="entry name" value="PROTEIN CBG22215"/>
    <property type="match status" value="1"/>
</dbReference>
<dbReference type="PANTHER" id="PTHR33939:SF1">
    <property type="entry name" value="DUF4371 DOMAIN-CONTAINING PROTEIN"/>
    <property type="match status" value="1"/>
</dbReference>
<dbReference type="Pfam" id="PF13358">
    <property type="entry name" value="DDE_3"/>
    <property type="match status" value="1"/>
</dbReference>
<organism evidence="2 3">
    <name type="scientific">Psylliodes chrysocephalus</name>
    <dbReference type="NCBI Taxonomy" id="3402493"/>
    <lineage>
        <taxon>Eukaryota</taxon>
        <taxon>Metazoa</taxon>
        <taxon>Ecdysozoa</taxon>
        <taxon>Arthropoda</taxon>
        <taxon>Hexapoda</taxon>
        <taxon>Insecta</taxon>
        <taxon>Pterygota</taxon>
        <taxon>Neoptera</taxon>
        <taxon>Endopterygota</taxon>
        <taxon>Coleoptera</taxon>
        <taxon>Polyphaga</taxon>
        <taxon>Cucujiformia</taxon>
        <taxon>Chrysomeloidea</taxon>
        <taxon>Chrysomelidae</taxon>
        <taxon>Galerucinae</taxon>
        <taxon>Alticini</taxon>
        <taxon>Psylliodes</taxon>
    </lineage>
</organism>
<evidence type="ECO:0000313" key="2">
    <source>
        <dbReference type="EMBL" id="CAH1104651.1"/>
    </source>
</evidence>
<evidence type="ECO:0000313" key="3">
    <source>
        <dbReference type="Proteomes" id="UP001153636"/>
    </source>
</evidence>
<dbReference type="AlphaFoldDB" id="A0A9P0CUU3"/>
<name>A0A9P0CUU3_9CUCU</name>